<dbReference type="PANTHER" id="PTHR10309:SF0">
    <property type="entry name" value="MANNOSE-6-PHOSPHATE ISOMERASE"/>
    <property type="match status" value="1"/>
</dbReference>
<keyword evidence="7 10" id="KW-0413">Isomerase</keyword>
<organism evidence="10 11">
    <name type="scientific">Luteococcus peritonei</name>
    <dbReference type="NCBI Taxonomy" id="88874"/>
    <lineage>
        <taxon>Bacteria</taxon>
        <taxon>Bacillati</taxon>
        <taxon>Actinomycetota</taxon>
        <taxon>Actinomycetes</taxon>
        <taxon>Propionibacteriales</taxon>
        <taxon>Propionibacteriaceae</taxon>
        <taxon>Luteococcus</taxon>
    </lineage>
</organism>
<evidence type="ECO:0000256" key="2">
    <source>
        <dbReference type="ARBA" id="ARBA00001947"/>
    </source>
</evidence>
<dbReference type="SUPFAM" id="SSF51182">
    <property type="entry name" value="RmlC-like cupins"/>
    <property type="match status" value="1"/>
</dbReference>
<dbReference type="Gene3D" id="1.10.441.10">
    <property type="entry name" value="Phosphomannose Isomerase, domain 2"/>
    <property type="match status" value="1"/>
</dbReference>
<dbReference type="InterPro" id="IPR046457">
    <property type="entry name" value="PMI_typeI_cat"/>
</dbReference>
<evidence type="ECO:0000313" key="10">
    <source>
        <dbReference type="EMBL" id="MFD1888749.1"/>
    </source>
</evidence>
<gene>
    <name evidence="10" type="primary">manA</name>
    <name evidence="10" type="ORF">ACFSCS_00915</name>
</gene>
<feature type="domain" description="Phosphomannose isomerase type I catalytic" evidence="9">
    <location>
        <begin position="3"/>
        <end position="143"/>
    </location>
</feature>
<evidence type="ECO:0000259" key="9">
    <source>
        <dbReference type="Pfam" id="PF20511"/>
    </source>
</evidence>
<dbReference type="GO" id="GO:0004476">
    <property type="term" value="F:mannose-6-phosphate isomerase activity"/>
    <property type="evidence" value="ECO:0007669"/>
    <property type="project" value="UniProtKB-EC"/>
</dbReference>
<dbReference type="PIRSF" id="PIRSF001480">
    <property type="entry name" value="Mannose-6-phosphate_isomerase"/>
    <property type="match status" value="1"/>
</dbReference>
<dbReference type="EMBL" id="JBHUFZ010000002">
    <property type="protein sequence ID" value="MFD1888749.1"/>
    <property type="molecule type" value="Genomic_DNA"/>
</dbReference>
<keyword evidence="5" id="KW-0479">Metal-binding</keyword>
<dbReference type="RefSeq" id="WP_343871832.1">
    <property type="nucleotide sequence ID" value="NZ_BAAAIX010000002.1"/>
</dbReference>
<dbReference type="InterPro" id="IPR011051">
    <property type="entry name" value="RmlC_Cupin_sf"/>
</dbReference>
<dbReference type="InterPro" id="IPR014710">
    <property type="entry name" value="RmlC-like_jellyroll"/>
</dbReference>
<dbReference type="Proteomes" id="UP001597326">
    <property type="component" value="Unassembled WGS sequence"/>
</dbReference>
<dbReference type="Pfam" id="PF20511">
    <property type="entry name" value="PMI_typeI_cat"/>
    <property type="match status" value="1"/>
</dbReference>
<dbReference type="InterPro" id="IPR016305">
    <property type="entry name" value="Mannose-6-P_Isomerase"/>
</dbReference>
<evidence type="ECO:0000256" key="8">
    <source>
        <dbReference type="SAM" id="MobiDB-lite"/>
    </source>
</evidence>
<comment type="cofactor">
    <cofactor evidence="2">
        <name>Zn(2+)</name>
        <dbReference type="ChEBI" id="CHEBI:29105"/>
    </cofactor>
</comment>
<sequence>MHPMSGTTQNYAWGSPSEIPRVLGLPASGEPQAEYWLGAHASAPSTVDGQRMDARIEADPGLVGRASVEQFGARLPYLLKVLAADQPLSLQVHPTREQAEEGHARENAEGIAKDDPKRTYKDDWPKPELMLALTPFEALCGFRDPMRTAELFEKLGIPALDQMVAPLRLRQGSAGLAEVFLDALSSTDEHRDLVVETVARCVPHVEAEGEFGLFCRTAVLLDEFFPGDPSILAALMLNRFTMQPGEAVFLEAGSMHAYLKGTGIEVMANSDNVVRGGLTRKHIDVDELVRVVNFDAAPVELVQPTQEAPGLTRYPTPAPEFALWQVDPTEGVDVSLPATDSGRILLVIEGHLRDAEGTELHQGQAAFIDAGEQVVVSGDATAFLAAPGV</sequence>
<name>A0ABW4RSJ3_9ACTN</name>
<proteinExistence type="inferred from homology"/>
<evidence type="ECO:0000256" key="5">
    <source>
        <dbReference type="ARBA" id="ARBA00022723"/>
    </source>
</evidence>
<evidence type="ECO:0000256" key="3">
    <source>
        <dbReference type="ARBA" id="ARBA00010772"/>
    </source>
</evidence>
<evidence type="ECO:0000256" key="6">
    <source>
        <dbReference type="ARBA" id="ARBA00022833"/>
    </source>
</evidence>
<reference evidence="11" key="1">
    <citation type="journal article" date="2019" name="Int. J. Syst. Evol. Microbiol.">
        <title>The Global Catalogue of Microorganisms (GCM) 10K type strain sequencing project: providing services to taxonomists for standard genome sequencing and annotation.</title>
        <authorList>
            <consortium name="The Broad Institute Genomics Platform"/>
            <consortium name="The Broad Institute Genome Sequencing Center for Infectious Disease"/>
            <person name="Wu L."/>
            <person name="Ma J."/>
        </authorList>
    </citation>
    <scope>NUCLEOTIDE SEQUENCE [LARGE SCALE GENOMIC DNA]</scope>
    <source>
        <strain evidence="11">CAIM 431</strain>
    </source>
</reference>
<accession>A0ABW4RSJ3</accession>
<evidence type="ECO:0000313" key="11">
    <source>
        <dbReference type="Proteomes" id="UP001597326"/>
    </source>
</evidence>
<dbReference type="CDD" id="cd07011">
    <property type="entry name" value="cupin_PMI_type_I_N"/>
    <property type="match status" value="1"/>
</dbReference>
<comment type="caution">
    <text evidence="10">The sequence shown here is derived from an EMBL/GenBank/DDBJ whole genome shotgun (WGS) entry which is preliminary data.</text>
</comment>
<keyword evidence="11" id="KW-1185">Reference proteome</keyword>
<evidence type="ECO:0000256" key="1">
    <source>
        <dbReference type="ARBA" id="ARBA00000757"/>
    </source>
</evidence>
<dbReference type="PANTHER" id="PTHR10309">
    <property type="entry name" value="MANNOSE-6-PHOSPHATE ISOMERASE"/>
    <property type="match status" value="1"/>
</dbReference>
<dbReference type="Gene3D" id="2.60.120.10">
    <property type="entry name" value="Jelly Rolls"/>
    <property type="match status" value="2"/>
</dbReference>
<evidence type="ECO:0000256" key="4">
    <source>
        <dbReference type="ARBA" id="ARBA00011956"/>
    </source>
</evidence>
<comment type="catalytic activity">
    <reaction evidence="1">
        <text>D-mannose 6-phosphate = D-fructose 6-phosphate</text>
        <dbReference type="Rhea" id="RHEA:12356"/>
        <dbReference type="ChEBI" id="CHEBI:58735"/>
        <dbReference type="ChEBI" id="CHEBI:61527"/>
        <dbReference type="EC" id="5.3.1.8"/>
    </reaction>
</comment>
<protein>
    <recommendedName>
        <fullName evidence="4">mannose-6-phosphate isomerase</fullName>
        <ecNumber evidence="4">5.3.1.8</ecNumber>
    </recommendedName>
</protein>
<dbReference type="NCBIfam" id="TIGR00218">
    <property type="entry name" value="manA"/>
    <property type="match status" value="1"/>
</dbReference>
<feature type="region of interest" description="Disordered" evidence="8">
    <location>
        <begin position="96"/>
        <end position="120"/>
    </location>
</feature>
<evidence type="ECO:0000256" key="7">
    <source>
        <dbReference type="ARBA" id="ARBA00023235"/>
    </source>
</evidence>
<dbReference type="EC" id="5.3.1.8" evidence="4"/>
<dbReference type="InterPro" id="IPR001250">
    <property type="entry name" value="Man6P_Isoase-1"/>
</dbReference>
<comment type="similarity">
    <text evidence="3">Belongs to the mannose-6-phosphate isomerase type 1 family.</text>
</comment>
<dbReference type="PRINTS" id="PR00714">
    <property type="entry name" value="MAN6PISMRASE"/>
</dbReference>
<keyword evidence="6" id="KW-0862">Zinc</keyword>